<evidence type="ECO:0000256" key="3">
    <source>
        <dbReference type="ARBA" id="ARBA00022578"/>
    </source>
</evidence>
<dbReference type="InterPro" id="IPR010095">
    <property type="entry name" value="Cas12f1-like_TNB"/>
</dbReference>
<dbReference type="GO" id="GO:0003677">
    <property type="term" value="F:DNA binding"/>
    <property type="evidence" value="ECO:0007669"/>
    <property type="project" value="UniProtKB-KW"/>
</dbReference>
<evidence type="ECO:0000256" key="4">
    <source>
        <dbReference type="ARBA" id="ARBA00022723"/>
    </source>
</evidence>
<feature type="domain" description="Transposase putative helix-turn-helix" evidence="10">
    <location>
        <begin position="19"/>
        <end position="63"/>
    </location>
</feature>
<evidence type="ECO:0000259" key="9">
    <source>
        <dbReference type="Pfam" id="PF07282"/>
    </source>
</evidence>
<proteinExistence type="inferred from homology"/>
<feature type="domain" description="Cas12f1-like TNB" evidence="9">
    <location>
        <begin position="304"/>
        <end position="372"/>
    </location>
</feature>
<dbReference type="PANTHER" id="PTHR30405:SF25">
    <property type="entry name" value="RNA-GUIDED DNA ENDONUCLEASE INSQ-RELATED"/>
    <property type="match status" value="1"/>
</dbReference>
<keyword evidence="6" id="KW-0238">DNA-binding</keyword>
<dbReference type="GO" id="GO:0006310">
    <property type="term" value="P:DNA recombination"/>
    <property type="evidence" value="ECO:0007669"/>
    <property type="project" value="UniProtKB-KW"/>
</dbReference>
<comment type="similarity">
    <text evidence="2">In the N-terminal section; belongs to the transposase 2 family.</text>
</comment>
<dbReference type="EMBL" id="RQPI01000004">
    <property type="protein sequence ID" value="RQW12135.1"/>
    <property type="molecule type" value="Genomic_DNA"/>
</dbReference>
<evidence type="ECO:0000313" key="11">
    <source>
        <dbReference type="EMBL" id="RQW12135.1"/>
    </source>
</evidence>
<keyword evidence="4" id="KW-0479">Metal-binding</keyword>
<dbReference type="Proteomes" id="UP000282529">
    <property type="component" value="Unassembled WGS sequence"/>
</dbReference>
<dbReference type="NCBIfam" id="NF040570">
    <property type="entry name" value="guided_TnpB"/>
    <property type="match status" value="1"/>
</dbReference>
<sequence>MCYNGNVLHERRLCGLLVHKAYKYRIYPNPEQRKLIHQMFGCCRFVFNHFLVKWNETYEATGKGLSYNTCATQLPALKQQFEWLKSVDSIALQSAVRNVADSFERFFKKQNQAPRFKSRKHPMQSYTTKYTNDNIAIDGNRLKLPKLRWLRFANSRACEGRILSATLRRNAAGKYFVSILCEVEMKPLPQTDKEIGIDLGLKEFAVCSDEVRVPNPKVFRKNEQKLAFWQRRMARRNKGGSNWQKAKQKVAQIHEKIVNGRHDFLHQLTTKLIRENQTISIENLRVANMLKNHRLAKSIADASWSEFERQLSYKAEWYGRTVKVADTFAPTSQRCHVCGYIHSEVKKLSVRQWECPSCHTLHDRDENAAHNIKSLAV</sequence>
<dbReference type="InterPro" id="IPR001959">
    <property type="entry name" value="Transposase"/>
</dbReference>
<name>A0A3N9P919_9BACL</name>
<dbReference type="Pfam" id="PF07282">
    <property type="entry name" value="Cas12f1-like_TNB"/>
    <property type="match status" value="1"/>
</dbReference>
<dbReference type="OrthoDB" id="56768at2"/>
<dbReference type="NCBIfam" id="TIGR01766">
    <property type="entry name" value="IS200/IS605 family accessory protein TnpB-like domain"/>
    <property type="match status" value="1"/>
</dbReference>
<dbReference type="InterPro" id="IPR053522">
    <property type="entry name" value="RNA-guided_endonuclease_TnpB"/>
</dbReference>
<protein>
    <submittedName>
        <fullName evidence="11">Transposase</fullName>
    </submittedName>
</protein>
<keyword evidence="5" id="KW-0862">Zinc</keyword>
<reference evidence="11 12" key="1">
    <citation type="submission" date="2018-11" db="EMBL/GenBank/DDBJ databases">
        <title>Genome sequence of strain 7197.</title>
        <authorList>
            <person name="Gao J."/>
            <person name="Sun J."/>
        </authorList>
    </citation>
    <scope>NUCLEOTIDE SEQUENCE [LARGE SCALE GENOMIC DNA]</scope>
    <source>
        <strain evidence="11 12">7197</strain>
    </source>
</reference>
<comment type="similarity">
    <text evidence="1">In the C-terminal section; belongs to the transposase 35 family.</text>
</comment>
<evidence type="ECO:0000256" key="6">
    <source>
        <dbReference type="ARBA" id="ARBA00023125"/>
    </source>
</evidence>
<evidence type="ECO:0000259" key="8">
    <source>
        <dbReference type="Pfam" id="PF01385"/>
    </source>
</evidence>
<evidence type="ECO:0000313" key="12">
    <source>
        <dbReference type="Proteomes" id="UP000282529"/>
    </source>
</evidence>
<dbReference type="NCBIfam" id="NF038281">
    <property type="entry name" value="IS200_TnpB"/>
    <property type="match status" value="1"/>
</dbReference>
<feature type="domain" description="Probable transposase IS891/IS1136/IS1341" evidence="8">
    <location>
        <begin position="178"/>
        <end position="292"/>
    </location>
</feature>
<gene>
    <name evidence="11" type="ORF">EH198_09680</name>
</gene>
<keyword evidence="12" id="KW-1185">Reference proteome</keyword>
<comment type="caution">
    <text evidence="11">The sequence shown here is derived from an EMBL/GenBank/DDBJ whole genome shotgun (WGS) entry which is preliminary data.</text>
</comment>
<keyword evidence="3" id="KW-0815">Transposition</keyword>
<keyword evidence="7" id="KW-0233">DNA recombination</keyword>
<evidence type="ECO:0000259" key="10">
    <source>
        <dbReference type="Pfam" id="PF12323"/>
    </source>
</evidence>
<dbReference type="Pfam" id="PF12323">
    <property type="entry name" value="HTH_OrfB_IS605"/>
    <property type="match status" value="1"/>
</dbReference>
<dbReference type="GO" id="GO:0032196">
    <property type="term" value="P:transposition"/>
    <property type="evidence" value="ECO:0007669"/>
    <property type="project" value="UniProtKB-KW"/>
</dbReference>
<dbReference type="InterPro" id="IPR051399">
    <property type="entry name" value="RNA-guided_DNA_endo/Transpos"/>
</dbReference>
<dbReference type="Pfam" id="PF01385">
    <property type="entry name" value="OrfB_IS605"/>
    <property type="match status" value="1"/>
</dbReference>
<dbReference type="AlphaFoldDB" id="A0A3N9P919"/>
<dbReference type="PANTHER" id="PTHR30405">
    <property type="entry name" value="TRANSPOSASE"/>
    <property type="match status" value="1"/>
</dbReference>
<evidence type="ECO:0000256" key="1">
    <source>
        <dbReference type="ARBA" id="ARBA00008761"/>
    </source>
</evidence>
<evidence type="ECO:0000256" key="5">
    <source>
        <dbReference type="ARBA" id="ARBA00022833"/>
    </source>
</evidence>
<organism evidence="11 12">
    <name type="scientific">Paenibacillus rhizophilus</name>
    <dbReference type="NCBI Taxonomy" id="1850366"/>
    <lineage>
        <taxon>Bacteria</taxon>
        <taxon>Bacillati</taxon>
        <taxon>Bacillota</taxon>
        <taxon>Bacilli</taxon>
        <taxon>Bacillales</taxon>
        <taxon>Paenibacillaceae</taxon>
        <taxon>Paenibacillus</taxon>
    </lineage>
</organism>
<accession>A0A3N9P919</accession>
<evidence type="ECO:0000256" key="2">
    <source>
        <dbReference type="ARBA" id="ARBA00011044"/>
    </source>
</evidence>
<dbReference type="GO" id="GO:0046872">
    <property type="term" value="F:metal ion binding"/>
    <property type="evidence" value="ECO:0007669"/>
    <property type="project" value="UniProtKB-KW"/>
</dbReference>
<dbReference type="InterPro" id="IPR021027">
    <property type="entry name" value="Transposase_put_HTH"/>
</dbReference>
<evidence type="ECO:0000256" key="7">
    <source>
        <dbReference type="ARBA" id="ARBA00023172"/>
    </source>
</evidence>